<evidence type="ECO:0000313" key="5">
    <source>
        <dbReference type="EMBL" id="SPD13733.1"/>
    </source>
</evidence>
<dbReference type="GO" id="GO:0004372">
    <property type="term" value="F:glycine hydroxymethyltransferase activity"/>
    <property type="evidence" value="ECO:0007669"/>
    <property type="project" value="UniProtKB-EC"/>
</dbReference>
<organism evidence="5">
    <name type="scientific">Fagus sylvatica</name>
    <name type="common">Beechnut</name>
    <dbReference type="NCBI Taxonomy" id="28930"/>
    <lineage>
        <taxon>Eukaryota</taxon>
        <taxon>Viridiplantae</taxon>
        <taxon>Streptophyta</taxon>
        <taxon>Embryophyta</taxon>
        <taxon>Tracheophyta</taxon>
        <taxon>Spermatophyta</taxon>
        <taxon>Magnoliopsida</taxon>
        <taxon>eudicotyledons</taxon>
        <taxon>Gunneridae</taxon>
        <taxon>Pentapetalae</taxon>
        <taxon>rosids</taxon>
        <taxon>fabids</taxon>
        <taxon>Fagales</taxon>
        <taxon>Fagaceae</taxon>
        <taxon>Fagus</taxon>
    </lineage>
</organism>
<evidence type="ECO:0000256" key="2">
    <source>
        <dbReference type="ARBA" id="ARBA00001933"/>
    </source>
</evidence>
<dbReference type="InterPro" id="IPR049943">
    <property type="entry name" value="Ser_HO-MeTrfase-like"/>
</dbReference>
<keyword evidence="3" id="KW-0663">Pyridoxal phosphate</keyword>
<evidence type="ECO:0000256" key="1">
    <source>
        <dbReference type="ARBA" id="ARBA00001528"/>
    </source>
</evidence>
<gene>
    <name evidence="5" type="ORF">FSB_LOCUS41615</name>
</gene>
<dbReference type="Pfam" id="PF00464">
    <property type="entry name" value="SHMT"/>
    <property type="match status" value="1"/>
</dbReference>
<protein>
    <recommendedName>
        <fullName evidence="4">Serine hydroxymethyltransferase-like domain-containing protein</fullName>
    </recommendedName>
</protein>
<dbReference type="InterPro" id="IPR015422">
    <property type="entry name" value="PyrdxlP-dep_Trfase_small"/>
</dbReference>
<proteinExistence type="predicted"/>
<dbReference type="Gene3D" id="3.40.640.10">
    <property type="entry name" value="Type I PLP-dependent aspartate aminotransferase-like (Major domain)"/>
    <property type="match status" value="1"/>
</dbReference>
<dbReference type="Gene3D" id="3.90.1150.10">
    <property type="entry name" value="Aspartate Aminotransferase, domain 1"/>
    <property type="match status" value="1"/>
</dbReference>
<comment type="catalytic activity">
    <reaction evidence="1">
        <text>(6R)-5,10-methylene-5,6,7,8-tetrahydrofolate + glycine + H2O = (6S)-5,6,7,8-tetrahydrofolate + L-serine</text>
        <dbReference type="Rhea" id="RHEA:15481"/>
        <dbReference type="ChEBI" id="CHEBI:15377"/>
        <dbReference type="ChEBI" id="CHEBI:15636"/>
        <dbReference type="ChEBI" id="CHEBI:33384"/>
        <dbReference type="ChEBI" id="CHEBI:57305"/>
        <dbReference type="ChEBI" id="CHEBI:57453"/>
        <dbReference type="EC" id="2.1.2.1"/>
    </reaction>
</comment>
<accession>A0A2N9HPR5</accession>
<dbReference type="PANTHER" id="PTHR11680:SF35">
    <property type="entry name" value="SERINE HYDROXYMETHYLTRANSFERASE 1"/>
    <property type="match status" value="1"/>
</dbReference>
<dbReference type="UniPathway" id="UPA00193"/>
<dbReference type="InterPro" id="IPR015421">
    <property type="entry name" value="PyrdxlP-dep_Trfase_major"/>
</dbReference>
<dbReference type="GO" id="GO:0035999">
    <property type="term" value="P:tetrahydrofolate interconversion"/>
    <property type="evidence" value="ECO:0007669"/>
    <property type="project" value="UniProtKB-UniPathway"/>
</dbReference>
<dbReference type="GO" id="GO:0019264">
    <property type="term" value="P:glycine biosynthetic process from serine"/>
    <property type="evidence" value="ECO:0007669"/>
    <property type="project" value="TreeGrafter"/>
</dbReference>
<sequence>MVVFIEGWARLGQWGKLLIPLSSVTLSRPQSHKSLRGPRAGMIFYRKGPKPAKKGQPENAAYDFEDKINFAVFPSLQGGPHNHQIGALAVALKQAMTPGFKAYAKQVKANAVALGN</sequence>
<reference evidence="5" key="1">
    <citation type="submission" date="2018-02" db="EMBL/GenBank/DDBJ databases">
        <authorList>
            <person name="Cohen D.B."/>
            <person name="Kent A.D."/>
        </authorList>
    </citation>
    <scope>NUCLEOTIDE SEQUENCE</scope>
</reference>
<comment type="cofactor">
    <cofactor evidence="2">
        <name>pyridoxal 5'-phosphate</name>
        <dbReference type="ChEBI" id="CHEBI:597326"/>
    </cofactor>
</comment>
<dbReference type="GO" id="GO:0030170">
    <property type="term" value="F:pyridoxal phosphate binding"/>
    <property type="evidence" value="ECO:0007669"/>
    <property type="project" value="TreeGrafter"/>
</dbReference>
<dbReference type="AlphaFoldDB" id="A0A2N9HPR5"/>
<dbReference type="InterPro" id="IPR015424">
    <property type="entry name" value="PyrdxlP-dep_Trfase"/>
</dbReference>
<dbReference type="InterPro" id="IPR039429">
    <property type="entry name" value="SHMT-like_dom"/>
</dbReference>
<feature type="domain" description="Serine hydroxymethyltransferase-like" evidence="4">
    <location>
        <begin position="28"/>
        <end position="114"/>
    </location>
</feature>
<dbReference type="SUPFAM" id="SSF53383">
    <property type="entry name" value="PLP-dependent transferases"/>
    <property type="match status" value="1"/>
</dbReference>
<name>A0A2N9HPR5_FAGSY</name>
<evidence type="ECO:0000259" key="4">
    <source>
        <dbReference type="Pfam" id="PF00464"/>
    </source>
</evidence>
<dbReference type="GO" id="GO:0005739">
    <property type="term" value="C:mitochondrion"/>
    <property type="evidence" value="ECO:0007669"/>
    <property type="project" value="TreeGrafter"/>
</dbReference>
<dbReference type="EMBL" id="OIVN01003813">
    <property type="protein sequence ID" value="SPD13733.1"/>
    <property type="molecule type" value="Genomic_DNA"/>
</dbReference>
<dbReference type="PANTHER" id="PTHR11680">
    <property type="entry name" value="SERINE HYDROXYMETHYLTRANSFERASE"/>
    <property type="match status" value="1"/>
</dbReference>
<evidence type="ECO:0000256" key="3">
    <source>
        <dbReference type="ARBA" id="ARBA00022898"/>
    </source>
</evidence>